<dbReference type="InterPro" id="IPR008979">
    <property type="entry name" value="Galactose-bd-like_sf"/>
</dbReference>
<accession>A0A506PNU4</accession>
<dbReference type="InterPro" id="IPR003305">
    <property type="entry name" value="CenC_carb-bd"/>
</dbReference>
<dbReference type="Pfam" id="PF02018">
    <property type="entry name" value="CBM_4_9"/>
    <property type="match status" value="1"/>
</dbReference>
<proteinExistence type="predicted"/>
<dbReference type="GO" id="GO:0071966">
    <property type="term" value="P:fungal-type cell wall polysaccharide metabolic process"/>
    <property type="evidence" value="ECO:0007669"/>
    <property type="project" value="TreeGrafter"/>
</dbReference>
<evidence type="ECO:0000313" key="4">
    <source>
        <dbReference type="EMBL" id="TPV35586.1"/>
    </source>
</evidence>
<dbReference type="GO" id="GO:0016798">
    <property type="term" value="F:hydrolase activity, acting on glycosyl bonds"/>
    <property type="evidence" value="ECO:0007669"/>
    <property type="project" value="InterPro"/>
</dbReference>
<dbReference type="Gene3D" id="3.20.20.80">
    <property type="entry name" value="Glycosidases"/>
    <property type="match status" value="1"/>
</dbReference>
<reference evidence="4 5" key="1">
    <citation type="submission" date="2019-06" db="EMBL/GenBank/DDBJ databases">
        <title>Flavobacteriaceae Paucihalobacterium erythroidium CWB-1, complete genome.</title>
        <authorList>
            <person name="Wu S."/>
        </authorList>
    </citation>
    <scope>NUCLEOTIDE SEQUENCE [LARGE SCALE GENOMIC DNA]</scope>
    <source>
        <strain evidence="4 5">CWB-1</strain>
    </source>
</reference>
<feature type="domain" description="CBM-cenC" evidence="2">
    <location>
        <begin position="301"/>
        <end position="426"/>
    </location>
</feature>
<evidence type="ECO:0000259" key="2">
    <source>
        <dbReference type="Pfam" id="PF02018"/>
    </source>
</evidence>
<dbReference type="AlphaFoldDB" id="A0A506PNU4"/>
<protein>
    <recommendedName>
        <fullName evidence="6">Asl1-like glycosyl hydrolase catalytic domain-containing protein</fullName>
    </recommendedName>
</protein>
<evidence type="ECO:0008006" key="6">
    <source>
        <dbReference type="Google" id="ProtNLM"/>
    </source>
</evidence>
<dbReference type="EMBL" id="VHIQ01000001">
    <property type="protein sequence ID" value="TPV35586.1"/>
    <property type="molecule type" value="Genomic_DNA"/>
</dbReference>
<evidence type="ECO:0000256" key="1">
    <source>
        <dbReference type="ARBA" id="ARBA00022801"/>
    </source>
</evidence>
<dbReference type="RefSeq" id="WP_140988596.1">
    <property type="nucleotide sequence ID" value="NZ_VHIQ01000001.1"/>
</dbReference>
<dbReference type="InterPro" id="IPR017853">
    <property type="entry name" value="GH"/>
</dbReference>
<dbReference type="SUPFAM" id="SSF51445">
    <property type="entry name" value="(Trans)glycosidases"/>
    <property type="match status" value="1"/>
</dbReference>
<keyword evidence="1" id="KW-0378">Hydrolase</keyword>
<dbReference type="InterPro" id="IPR053183">
    <property type="entry name" value="ASL1"/>
</dbReference>
<dbReference type="PANTHER" id="PTHR34154:SF3">
    <property type="entry name" value="ALKALI-SENSITIVE LINKAGE PROTEIN 1"/>
    <property type="match status" value="1"/>
</dbReference>
<dbReference type="SUPFAM" id="SSF49785">
    <property type="entry name" value="Galactose-binding domain-like"/>
    <property type="match status" value="1"/>
</dbReference>
<dbReference type="Gene3D" id="2.60.120.260">
    <property type="entry name" value="Galactose-binding domain-like"/>
    <property type="match status" value="1"/>
</dbReference>
<dbReference type="PANTHER" id="PTHR34154">
    <property type="entry name" value="ALKALI-SENSITIVE LINKAGE PROTEIN 1"/>
    <property type="match status" value="1"/>
</dbReference>
<gene>
    <name evidence="4" type="ORF">FJ651_01360</name>
</gene>
<sequence length="446" mass="50393">MKKQLLFLAIIAIFFSCEKNEIGDFGPSEFSEMTNSADNKRGVAFTNNSQRWSHKTSEMNAHWMYSWGNVLRDEIPENVDYVPMFWGAGSVNDANIERLIQLKNEGKIKYIMGFNEPDGASQANMTVDQAIELWPRLEEIGLPLISPATVDPLNPWMREFMERADALGYRIDIIALHSYGGINVGAFIKKLKDTYNAYGNRPIWITEFAVADWNATSPANNRYSEAQVMNFMSEVLPALDAIEWIHRYAWFSGVQAPLRSSALFDEDHMITPVGQLYASISPNPIIGPGVDTEFVVEEDENELIVNGGFETGQIVPWQGFKNDVQSSATTEPHSGNFSGRLQNNDASLFQETVVEPGQTYVLRFWSKWIQEVPNTFSAAIRDRTGGVNNLLFTLSPMPQTDVWEETVYEFTVPEGVTDVRFVFFKGQVNPPFPAFFLDDVSLKIKE</sequence>
<name>A0A506PNU4_9FLAO</name>
<evidence type="ECO:0000313" key="5">
    <source>
        <dbReference type="Proteomes" id="UP000317332"/>
    </source>
</evidence>
<dbReference type="Pfam" id="PF11790">
    <property type="entry name" value="Glyco_hydro_cc"/>
    <property type="match status" value="1"/>
</dbReference>
<keyword evidence="5" id="KW-1185">Reference proteome</keyword>
<dbReference type="OrthoDB" id="9809583at2"/>
<evidence type="ECO:0000259" key="3">
    <source>
        <dbReference type="Pfam" id="PF11790"/>
    </source>
</evidence>
<dbReference type="PROSITE" id="PS51257">
    <property type="entry name" value="PROKAR_LIPOPROTEIN"/>
    <property type="match status" value="1"/>
</dbReference>
<organism evidence="4 5">
    <name type="scientific">Paucihalobacter ruber</name>
    <dbReference type="NCBI Taxonomy" id="2567861"/>
    <lineage>
        <taxon>Bacteria</taxon>
        <taxon>Pseudomonadati</taxon>
        <taxon>Bacteroidota</taxon>
        <taxon>Flavobacteriia</taxon>
        <taxon>Flavobacteriales</taxon>
        <taxon>Flavobacteriaceae</taxon>
        <taxon>Paucihalobacter</taxon>
    </lineage>
</organism>
<dbReference type="Proteomes" id="UP000317332">
    <property type="component" value="Unassembled WGS sequence"/>
</dbReference>
<feature type="domain" description="Asl1-like glycosyl hydrolase catalytic" evidence="3">
    <location>
        <begin position="42"/>
        <end position="277"/>
    </location>
</feature>
<comment type="caution">
    <text evidence="4">The sequence shown here is derived from an EMBL/GenBank/DDBJ whole genome shotgun (WGS) entry which is preliminary data.</text>
</comment>
<dbReference type="InterPro" id="IPR024655">
    <property type="entry name" value="Asl1_glyco_hydro_catalytic"/>
</dbReference>